<name>A0A437UHP2_ENTAV</name>
<dbReference type="Proteomes" id="UP000288388">
    <property type="component" value="Unassembled WGS sequence"/>
</dbReference>
<reference evidence="4 5" key="1">
    <citation type="submission" date="2018-12" db="EMBL/GenBank/DDBJ databases">
        <title>A novel vanA-carrying plasmid in a clinical isolate of Enterococcus avium.</title>
        <authorList>
            <person name="Bernasconi O.J."/>
            <person name="Luzzaro F."/>
            <person name="Endimiani A."/>
        </authorList>
    </citation>
    <scope>NUCLEOTIDE SEQUENCE [LARGE SCALE GENOMIC DNA]</scope>
    <source>
        <strain evidence="4 5">LC0559/18</strain>
    </source>
</reference>
<feature type="domain" description="Fe-containing alcohol dehydrogenase-like C-terminal" evidence="3">
    <location>
        <begin position="171"/>
        <end position="373"/>
    </location>
</feature>
<dbReference type="PROSITE" id="PS00060">
    <property type="entry name" value="ADH_IRON_2"/>
    <property type="match status" value="1"/>
</dbReference>
<dbReference type="FunFam" id="3.40.50.1970:FF:000003">
    <property type="entry name" value="Alcohol dehydrogenase, iron-containing"/>
    <property type="match status" value="1"/>
</dbReference>
<feature type="domain" description="Alcohol dehydrogenase iron-type/glycerol dehydrogenase GldA" evidence="2">
    <location>
        <begin position="8"/>
        <end position="160"/>
    </location>
</feature>
<keyword evidence="1" id="KW-0560">Oxidoreductase</keyword>
<dbReference type="InterPro" id="IPR018211">
    <property type="entry name" value="ADH_Fe_CS"/>
</dbReference>
<evidence type="ECO:0000259" key="2">
    <source>
        <dbReference type="Pfam" id="PF00465"/>
    </source>
</evidence>
<evidence type="ECO:0000256" key="1">
    <source>
        <dbReference type="ARBA" id="ARBA00023002"/>
    </source>
</evidence>
<dbReference type="GO" id="GO:0046872">
    <property type="term" value="F:metal ion binding"/>
    <property type="evidence" value="ECO:0007669"/>
    <property type="project" value="InterPro"/>
</dbReference>
<dbReference type="FunFam" id="1.20.1090.10:FF:000001">
    <property type="entry name" value="Aldehyde-alcohol dehydrogenase"/>
    <property type="match status" value="1"/>
</dbReference>
<dbReference type="PANTHER" id="PTHR11496">
    <property type="entry name" value="ALCOHOL DEHYDROGENASE"/>
    <property type="match status" value="1"/>
</dbReference>
<dbReference type="InterPro" id="IPR039697">
    <property type="entry name" value="Alcohol_dehydrogenase_Fe"/>
</dbReference>
<dbReference type="CDD" id="cd08180">
    <property type="entry name" value="PDD"/>
    <property type="match status" value="1"/>
</dbReference>
<dbReference type="Gene3D" id="1.20.1090.10">
    <property type="entry name" value="Dehydroquinate synthase-like - alpha domain"/>
    <property type="match status" value="1"/>
</dbReference>
<dbReference type="PANTHER" id="PTHR11496:SF83">
    <property type="entry name" value="HYDROXYACID-OXOACID TRANSHYDROGENASE, MITOCHONDRIAL"/>
    <property type="match status" value="1"/>
</dbReference>
<dbReference type="Gene3D" id="3.40.50.1970">
    <property type="match status" value="1"/>
</dbReference>
<dbReference type="SUPFAM" id="SSF56796">
    <property type="entry name" value="Dehydroquinate synthase-like"/>
    <property type="match status" value="1"/>
</dbReference>
<protein>
    <submittedName>
        <fullName evidence="4">Iron-containing alcohol dehydrogenase</fullName>
    </submittedName>
</protein>
<proteinExistence type="predicted"/>
<evidence type="ECO:0000259" key="3">
    <source>
        <dbReference type="Pfam" id="PF25137"/>
    </source>
</evidence>
<dbReference type="EMBL" id="RYZS01000002">
    <property type="protein sequence ID" value="RVU93164.1"/>
    <property type="molecule type" value="Genomic_DNA"/>
</dbReference>
<comment type="caution">
    <text evidence="4">The sequence shown here is derived from an EMBL/GenBank/DDBJ whole genome shotgun (WGS) entry which is preliminary data.</text>
</comment>
<evidence type="ECO:0000313" key="5">
    <source>
        <dbReference type="Proteomes" id="UP000288388"/>
    </source>
</evidence>
<dbReference type="Pfam" id="PF25137">
    <property type="entry name" value="ADH_Fe_C"/>
    <property type="match status" value="1"/>
</dbReference>
<sequence length="379" mass="40291">MGSFKMATKIYSGSNATTYLKDCRCQRALVICDPFMVISGMVKKVTAILSEANSSYQIFSEIVPDPTIEVVTKGVAYAADFQPDTIIALGGGSALDTAKAVRQIYQQAGLESAVQLICIPTTSGTGSEVTSFAVISDPSVNGKFALVDDAMIPDIAILDPAFTLTVPSSVTADTGIDVLTHTLEAYVSTNATDFTDACGEKAMRIIWQDLVKVVADGEDAQRRERIHNASCLAGMAFSEASLGICHSLAHALGGRFHIPHGRANAILLPHVISFNAGIESNQDLPALNKYAEAANLLGICSTTERTTVNLLIAGIQKLTRKLDIPKFVTDLGINEDAFIAAIPEMAEAALKDKCTLTNPRQVTVADLAGIYARICRGEC</sequence>
<dbReference type="InterPro" id="IPR001670">
    <property type="entry name" value="ADH_Fe/GldA"/>
</dbReference>
<dbReference type="AlphaFoldDB" id="A0A437UHP2"/>
<organism evidence="4 5">
    <name type="scientific">Enterococcus avium</name>
    <name type="common">Streptococcus avium</name>
    <dbReference type="NCBI Taxonomy" id="33945"/>
    <lineage>
        <taxon>Bacteria</taxon>
        <taxon>Bacillati</taxon>
        <taxon>Bacillota</taxon>
        <taxon>Bacilli</taxon>
        <taxon>Lactobacillales</taxon>
        <taxon>Enterococcaceae</taxon>
        <taxon>Enterococcus</taxon>
    </lineage>
</organism>
<dbReference type="PROSITE" id="PS00913">
    <property type="entry name" value="ADH_IRON_1"/>
    <property type="match status" value="1"/>
</dbReference>
<gene>
    <name evidence="4" type="ORF">EK398_22285</name>
</gene>
<dbReference type="InterPro" id="IPR056798">
    <property type="entry name" value="ADH_Fe_C"/>
</dbReference>
<accession>A0A437UHP2</accession>
<evidence type="ECO:0000313" key="4">
    <source>
        <dbReference type="EMBL" id="RVU93164.1"/>
    </source>
</evidence>
<dbReference type="GO" id="GO:0004022">
    <property type="term" value="F:alcohol dehydrogenase (NAD+) activity"/>
    <property type="evidence" value="ECO:0007669"/>
    <property type="project" value="TreeGrafter"/>
</dbReference>
<dbReference type="Pfam" id="PF00465">
    <property type="entry name" value="Fe-ADH"/>
    <property type="match status" value="1"/>
</dbReference>
<dbReference type="RefSeq" id="WP_127979821.1">
    <property type="nucleotide sequence ID" value="NZ_RYZS01000002.1"/>
</dbReference>